<gene>
    <name evidence="3" type="ORF">GCM10023321_69210</name>
</gene>
<dbReference type="PANTHER" id="PTHR33744:SF1">
    <property type="entry name" value="DNA-BINDING TRANSCRIPTIONAL ACTIVATOR ADER"/>
    <property type="match status" value="1"/>
</dbReference>
<evidence type="ECO:0000313" key="4">
    <source>
        <dbReference type="Proteomes" id="UP001428817"/>
    </source>
</evidence>
<dbReference type="EMBL" id="BAABJP010000045">
    <property type="protein sequence ID" value="GAA5171100.1"/>
    <property type="molecule type" value="Genomic_DNA"/>
</dbReference>
<dbReference type="Pfam" id="PF07905">
    <property type="entry name" value="PucR"/>
    <property type="match status" value="1"/>
</dbReference>
<reference evidence="4" key="1">
    <citation type="journal article" date="2019" name="Int. J. Syst. Evol. Microbiol.">
        <title>The Global Catalogue of Microorganisms (GCM) 10K type strain sequencing project: providing services to taxonomists for standard genome sequencing and annotation.</title>
        <authorList>
            <consortium name="The Broad Institute Genomics Platform"/>
            <consortium name="The Broad Institute Genome Sequencing Center for Infectious Disease"/>
            <person name="Wu L."/>
            <person name="Ma J."/>
        </authorList>
    </citation>
    <scope>NUCLEOTIDE SEQUENCE [LARGE SCALE GENOMIC DNA]</scope>
    <source>
        <strain evidence="4">JCM 18303</strain>
    </source>
</reference>
<protein>
    <submittedName>
        <fullName evidence="3">PucR family transcriptional regulator</fullName>
    </submittedName>
</protein>
<evidence type="ECO:0000259" key="1">
    <source>
        <dbReference type="Pfam" id="PF07905"/>
    </source>
</evidence>
<feature type="domain" description="Purine catabolism PurC-like" evidence="1">
    <location>
        <begin position="18"/>
        <end position="134"/>
    </location>
</feature>
<comment type="caution">
    <text evidence="3">The sequence shown here is derived from an EMBL/GenBank/DDBJ whole genome shotgun (WGS) entry which is preliminary data.</text>
</comment>
<evidence type="ECO:0000259" key="2">
    <source>
        <dbReference type="Pfam" id="PF13556"/>
    </source>
</evidence>
<dbReference type="Proteomes" id="UP001428817">
    <property type="component" value="Unassembled WGS sequence"/>
</dbReference>
<keyword evidence="4" id="KW-1185">Reference proteome</keyword>
<proteinExistence type="predicted"/>
<accession>A0ABP9R3K5</accession>
<dbReference type="InterPro" id="IPR051448">
    <property type="entry name" value="CdaR-like_regulators"/>
</dbReference>
<dbReference type="InterPro" id="IPR012914">
    <property type="entry name" value="PucR_dom"/>
</dbReference>
<feature type="domain" description="PucR C-terminal helix-turn-helix" evidence="2">
    <location>
        <begin position="485"/>
        <end position="543"/>
    </location>
</feature>
<name>A0ABP9R3K5_9PSEU</name>
<dbReference type="RefSeq" id="WP_185063747.1">
    <property type="nucleotide sequence ID" value="NZ_BAABJP010000045.1"/>
</dbReference>
<dbReference type="InterPro" id="IPR025736">
    <property type="entry name" value="PucR_C-HTH_dom"/>
</dbReference>
<dbReference type="InterPro" id="IPR042070">
    <property type="entry name" value="PucR_C-HTH_sf"/>
</dbReference>
<dbReference type="PANTHER" id="PTHR33744">
    <property type="entry name" value="CARBOHYDRATE DIACID REGULATOR"/>
    <property type="match status" value="1"/>
</dbReference>
<evidence type="ECO:0000313" key="3">
    <source>
        <dbReference type="EMBL" id="GAA5171100.1"/>
    </source>
</evidence>
<dbReference type="Gene3D" id="1.10.10.2840">
    <property type="entry name" value="PucR C-terminal helix-turn-helix domain"/>
    <property type="match status" value="1"/>
</dbReference>
<organism evidence="3 4">
    <name type="scientific">Pseudonocardia eucalypti</name>
    <dbReference type="NCBI Taxonomy" id="648755"/>
    <lineage>
        <taxon>Bacteria</taxon>
        <taxon>Bacillati</taxon>
        <taxon>Actinomycetota</taxon>
        <taxon>Actinomycetes</taxon>
        <taxon>Pseudonocardiales</taxon>
        <taxon>Pseudonocardiaceae</taxon>
        <taxon>Pseudonocardia</taxon>
    </lineage>
</organism>
<sequence>MSIVPDSTLSTMTVRELVAVSGLGLRVLAGADALAREIAWAHASEMADPTEFLRGGELLLLTGLNLPAGPEAQREYLRRLAGAGVAAVAFGVRMVWPEVPPAMVVAAEELGLPLLEVPRPTPFLAITRAVAQAIHGRELAAKDALVAAQRALTSAAVGPGAPPVVLAGLLTELVKLAGGTAVLLDGSGAVLAAAPVPPDGSGVDVSVPPDGSGVDVSGPADGSGVDVPVSAADLDRLREAPGPASLVARYGAAEVWAQSLVGGAGGRRGSGGGEPLGFLVVTHERAPGHSARQVVNAAVPLCTLLLDRSRTVGRAGWRLRAGMLRLLLAGAPDALGLVAEAAGELWHGMPAEPLNVLVGRGGRLAMAAVRDRLTADRRVASARVLFAELDGILVVIASEGPPTDSLLRVLAQVDGLRLGVSSPAGYPELGRARDEARRAAEYRGGTVVSRFAELPRDLLDLLPARPAAEFSAAVLRPLLDEPGDLTRSLRAWLAHHGQWDPAAAELGVHRHTLRNRIRKVERLLGRELDSADLRAELWLALRLSERRTEGVAGSRGTAPRR</sequence>
<dbReference type="Pfam" id="PF13556">
    <property type="entry name" value="HTH_30"/>
    <property type="match status" value="1"/>
</dbReference>